<keyword evidence="2" id="KW-1185">Reference proteome</keyword>
<sequence length="33" mass="3414">MDGLSVTRVGECLCEGVKAPGSRLGVGRLPWGL</sequence>
<reference evidence="1 2" key="1">
    <citation type="submission" date="2021-03" db="EMBL/GenBank/DDBJ databases">
        <title>Sequencing the genomes of 1000 actinobacteria strains.</title>
        <authorList>
            <person name="Klenk H.-P."/>
        </authorList>
    </citation>
    <scope>NUCLEOTIDE SEQUENCE [LARGE SCALE GENOMIC DNA]</scope>
    <source>
        <strain evidence="1 2">DSM 46670</strain>
    </source>
</reference>
<organism evidence="1 2">
    <name type="scientific">Kibdelosporangium banguiense</name>
    <dbReference type="NCBI Taxonomy" id="1365924"/>
    <lineage>
        <taxon>Bacteria</taxon>
        <taxon>Bacillati</taxon>
        <taxon>Actinomycetota</taxon>
        <taxon>Actinomycetes</taxon>
        <taxon>Pseudonocardiales</taxon>
        <taxon>Pseudonocardiaceae</taxon>
        <taxon>Kibdelosporangium</taxon>
    </lineage>
</organism>
<comment type="caution">
    <text evidence="1">The sequence shown here is derived from an EMBL/GenBank/DDBJ whole genome shotgun (WGS) entry which is preliminary data.</text>
</comment>
<evidence type="ECO:0000313" key="2">
    <source>
        <dbReference type="Proteomes" id="UP001519332"/>
    </source>
</evidence>
<gene>
    <name evidence="1" type="ORF">JOF56_002211</name>
</gene>
<evidence type="ECO:0000313" key="1">
    <source>
        <dbReference type="EMBL" id="MBP2321826.1"/>
    </source>
</evidence>
<name>A0ABS4TBM8_9PSEU</name>
<dbReference type="Proteomes" id="UP001519332">
    <property type="component" value="Unassembled WGS sequence"/>
</dbReference>
<accession>A0ABS4TBM8</accession>
<proteinExistence type="predicted"/>
<protein>
    <submittedName>
        <fullName evidence="1">Uncharacterized protein</fullName>
    </submittedName>
</protein>
<dbReference type="EMBL" id="JAGINW010000001">
    <property type="protein sequence ID" value="MBP2321826.1"/>
    <property type="molecule type" value="Genomic_DNA"/>
</dbReference>